<protein>
    <submittedName>
        <fullName evidence="9">PTS system, glucose subfamily, IIA component</fullName>
    </submittedName>
</protein>
<dbReference type="PROSITE" id="PS51093">
    <property type="entry name" value="PTS_EIIA_TYPE_1"/>
    <property type="match status" value="1"/>
</dbReference>
<organism evidence="9 11">
    <name type="scientific">Enterococcus gilvus ATCC BAA-350</name>
    <dbReference type="NCBI Taxonomy" id="1158614"/>
    <lineage>
        <taxon>Bacteria</taxon>
        <taxon>Bacillati</taxon>
        <taxon>Bacillota</taxon>
        <taxon>Bacilli</taxon>
        <taxon>Lactobacillales</taxon>
        <taxon>Enterococcaceae</taxon>
        <taxon>Enterococcus</taxon>
    </lineage>
</organism>
<evidence type="ECO:0000259" key="8">
    <source>
        <dbReference type="PROSITE" id="PS51093"/>
    </source>
</evidence>
<reference evidence="9 11" key="1">
    <citation type="submission" date="2013-02" db="EMBL/GenBank/DDBJ databases">
        <title>The Genome Sequence of Enterococcus gilvus ATCC BAA-350.</title>
        <authorList>
            <consortium name="The Broad Institute Genome Sequencing Platform"/>
            <consortium name="The Broad Institute Genome Sequencing Center for Infectious Disease"/>
            <person name="Earl A.M."/>
            <person name="Gilmore M.S."/>
            <person name="Lebreton F."/>
            <person name="Walker B."/>
            <person name="Young S.K."/>
            <person name="Zeng Q."/>
            <person name="Gargeya S."/>
            <person name="Fitzgerald M."/>
            <person name="Haas B."/>
            <person name="Abouelleil A."/>
            <person name="Alvarado L."/>
            <person name="Arachchi H.M."/>
            <person name="Berlin A.M."/>
            <person name="Chapman S.B."/>
            <person name="Dewar J."/>
            <person name="Goldberg J."/>
            <person name="Griggs A."/>
            <person name="Gujja S."/>
            <person name="Hansen M."/>
            <person name="Howarth C."/>
            <person name="Imamovic A."/>
            <person name="Larimer J."/>
            <person name="McCowan C."/>
            <person name="Murphy C."/>
            <person name="Neiman D."/>
            <person name="Pearson M."/>
            <person name="Priest M."/>
            <person name="Roberts A."/>
            <person name="Saif S."/>
            <person name="Shea T."/>
            <person name="Sisk P."/>
            <person name="Sykes S."/>
            <person name="Wortman J."/>
            <person name="Nusbaum C."/>
            <person name="Birren B."/>
        </authorList>
    </citation>
    <scope>NUCLEOTIDE SEQUENCE [LARGE SCALE GENOMIC DNA]</scope>
    <source>
        <strain evidence="9 11">ATCC BAA-350</strain>
    </source>
</reference>
<dbReference type="OrthoDB" id="9769191at2"/>
<dbReference type="SUPFAM" id="SSF51261">
    <property type="entry name" value="Duplicated hybrid motif"/>
    <property type="match status" value="1"/>
</dbReference>
<evidence type="ECO:0000256" key="3">
    <source>
        <dbReference type="ARBA" id="ARBA00022448"/>
    </source>
</evidence>
<reference evidence="10 12" key="2">
    <citation type="submission" date="2013-03" db="EMBL/GenBank/DDBJ databases">
        <title>The Genome Sequence of Enterococcus gilvus ATCC BAA-350 (PacBio/Illumina hybrid assembly).</title>
        <authorList>
            <consortium name="The Broad Institute Genomics Platform"/>
            <consortium name="The Broad Institute Genome Sequencing Center for Infectious Disease"/>
            <person name="Earl A."/>
            <person name="Russ C."/>
            <person name="Gilmore M."/>
            <person name="Surin D."/>
            <person name="Walker B."/>
            <person name="Young S."/>
            <person name="Zeng Q."/>
            <person name="Gargeya S."/>
            <person name="Fitzgerald M."/>
            <person name="Haas B."/>
            <person name="Abouelleil A."/>
            <person name="Allen A.W."/>
            <person name="Alvarado L."/>
            <person name="Arachchi H.M."/>
            <person name="Berlin A.M."/>
            <person name="Chapman S.B."/>
            <person name="Gainer-Dewar J."/>
            <person name="Goldberg J."/>
            <person name="Griggs A."/>
            <person name="Gujja S."/>
            <person name="Hansen M."/>
            <person name="Howarth C."/>
            <person name="Imamovic A."/>
            <person name="Ireland A."/>
            <person name="Larimer J."/>
            <person name="McCowan C."/>
            <person name="Murphy C."/>
            <person name="Pearson M."/>
            <person name="Poon T.W."/>
            <person name="Priest M."/>
            <person name="Roberts A."/>
            <person name="Saif S."/>
            <person name="Shea T."/>
            <person name="Sisk P."/>
            <person name="Sykes S."/>
            <person name="Wortman J."/>
            <person name="Nusbaum C."/>
            <person name="Birren B."/>
        </authorList>
    </citation>
    <scope>NUCLEOTIDE SEQUENCE [LARGE SCALE GENOMIC DNA]</scope>
    <source>
        <strain evidence="10 12">ATCC BAA-350</strain>
    </source>
</reference>
<dbReference type="PANTHER" id="PTHR45008:SF1">
    <property type="entry name" value="PTS SYSTEM GLUCOSE-SPECIFIC EIIA COMPONENT"/>
    <property type="match status" value="1"/>
</dbReference>
<keyword evidence="12" id="KW-1185">Reference proteome</keyword>
<dbReference type="EMBL" id="ASWH01000003">
    <property type="protein sequence ID" value="EOW78397.1"/>
    <property type="molecule type" value="Genomic_DNA"/>
</dbReference>
<dbReference type="InterPro" id="IPR001127">
    <property type="entry name" value="PTS_EIIA_1_perm"/>
</dbReference>
<dbReference type="AlphaFoldDB" id="R2XAK8"/>
<dbReference type="PATRIC" id="fig|1158614.3.peg.4082"/>
<dbReference type="GO" id="GO:0016301">
    <property type="term" value="F:kinase activity"/>
    <property type="evidence" value="ECO:0007669"/>
    <property type="project" value="UniProtKB-KW"/>
</dbReference>
<evidence type="ECO:0000313" key="9">
    <source>
        <dbReference type="EMBL" id="EOI51884.1"/>
    </source>
</evidence>
<dbReference type="eggNOG" id="COG2190">
    <property type="taxonomic scope" value="Bacteria"/>
</dbReference>
<evidence type="ECO:0000313" key="11">
    <source>
        <dbReference type="Proteomes" id="UP000013750"/>
    </source>
</evidence>
<evidence type="ECO:0000256" key="1">
    <source>
        <dbReference type="ARBA" id="ARBA00004496"/>
    </source>
</evidence>
<evidence type="ECO:0000313" key="10">
    <source>
        <dbReference type="EMBL" id="EOW78397.1"/>
    </source>
</evidence>
<dbReference type="Proteomes" id="UP000014160">
    <property type="component" value="Unassembled WGS sequence"/>
</dbReference>
<keyword evidence="7" id="KW-0418">Kinase</keyword>
<dbReference type="Pfam" id="PF00358">
    <property type="entry name" value="PTS_EIIA_1"/>
    <property type="match status" value="1"/>
</dbReference>
<evidence type="ECO:0000256" key="5">
    <source>
        <dbReference type="ARBA" id="ARBA00022679"/>
    </source>
</evidence>
<evidence type="ECO:0000256" key="7">
    <source>
        <dbReference type="ARBA" id="ARBA00022777"/>
    </source>
</evidence>
<dbReference type="InterPro" id="IPR011055">
    <property type="entry name" value="Dup_hybrid_motif"/>
</dbReference>
<dbReference type="Gene3D" id="2.70.70.10">
    <property type="entry name" value="Glucose Permease (Domain IIA)"/>
    <property type="match status" value="1"/>
</dbReference>
<dbReference type="PANTHER" id="PTHR45008">
    <property type="entry name" value="PTS SYSTEM GLUCOSE-SPECIFIC EIIA COMPONENT"/>
    <property type="match status" value="1"/>
</dbReference>
<dbReference type="HOGENOM" id="CLU_012312_5_4_9"/>
<evidence type="ECO:0000256" key="6">
    <source>
        <dbReference type="ARBA" id="ARBA00022683"/>
    </source>
</evidence>
<keyword evidence="3" id="KW-0813">Transport</keyword>
<sequence length="154" mass="16947">MFFKKKKSLKAFVTGKAVPLSEVKDEVFSTGMMGDGISIIPKEGLIISPIDGRIEVANPQMQHAIGLKTQENIEMLIHVGVDTVNLKNEGLELLVSEGQKVKTGDPLLRFDRNIISSAGLDDVVMLIITDSKDFQFDFLTGVEVIKGEEIATWK</sequence>
<dbReference type="EMBL" id="AJDQ01000028">
    <property type="protein sequence ID" value="EOI51884.1"/>
    <property type="molecule type" value="Genomic_DNA"/>
</dbReference>
<evidence type="ECO:0000313" key="12">
    <source>
        <dbReference type="Proteomes" id="UP000014160"/>
    </source>
</evidence>
<evidence type="ECO:0000256" key="4">
    <source>
        <dbReference type="ARBA" id="ARBA00022597"/>
    </source>
</evidence>
<keyword evidence="6" id="KW-0598">Phosphotransferase system</keyword>
<name>R2XAK8_9ENTE</name>
<accession>R2XAK8</accession>
<keyword evidence="5" id="KW-0808">Transferase</keyword>
<feature type="domain" description="PTS EIIA type-1" evidence="8">
    <location>
        <begin position="25"/>
        <end position="130"/>
    </location>
</feature>
<dbReference type="GO" id="GO:0005737">
    <property type="term" value="C:cytoplasm"/>
    <property type="evidence" value="ECO:0007669"/>
    <property type="project" value="UniProtKB-SubCell"/>
</dbReference>
<comment type="subcellular location">
    <subcellularLocation>
        <location evidence="2">Cell membrane</location>
        <topology evidence="2">Multi-pass membrane protein</topology>
    </subcellularLocation>
    <subcellularLocation>
        <location evidence="1">Cytoplasm</location>
    </subcellularLocation>
</comment>
<evidence type="ECO:0000256" key="2">
    <source>
        <dbReference type="ARBA" id="ARBA00004651"/>
    </source>
</evidence>
<dbReference type="FunFam" id="2.70.70.10:FF:000001">
    <property type="entry name" value="PTS system glucose-specific IIA component"/>
    <property type="match status" value="1"/>
</dbReference>
<comment type="caution">
    <text evidence="9">The sequence shown here is derived from an EMBL/GenBank/DDBJ whole genome shotgun (WGS) entry which is preliminary data.</text>
</comment>
<dbReference type="GO" id="GO:0009401">
    <property type="term" value="P:phosphoenolpyruvate-dependent sugar phosphotransferase system"/>
    <property type="evidence" value="ECO:0007669"/>
    <property type="project" value="UniProtKB-KW"/>
</dbReference>
<gene>
    <name evidence="10" type="ORF">I592_03990</name>
    <name evidence="9" type="ORF">UKC_04101</name>
</gene>
<dbReference type="NCBIfam" id="TIGR00830">
    <property type="entry name" value="PTBA"/>
    <property type="match status" value="1"/>
</dbReference>
<dbReference type="GO" id="GO:0005886">
    <property type="term" value="C:plasma membrane"/>
    <property type="evidence" value="ECO:0007669"/>
    <property type="project" value="UniProtKB-SubCell"/>
</dbReference>
<dbReference type="InterPro" id="IPR050890">
    <property type="entry name" value="PTS_EIIA_component"/>
</dbReference>
<dbReference type="Proteomes" id="UP000013750">
    <property type="component" value="Unassembled WGS sequence"/>
</dbReference>
<keyword evidence="4" id="KW-0762">Sugar transport</keyword>
<dbReference type="RefSeq" id="WP_010782414.1">
    <property type="nucleotide sequence ID" value="NZ_ASWH01000003.1"/>
</dbReference>
<proteinExistence type="predicted"/>